<keyword evidence="6" id="KW-0963">Cytoplasm</keyword>
<keyword evidence="1 6" id="KW-0436">Ligase</keyword>
<evidence type="ECO:0000256" key="3">
    <source>
        <dbReference type="ARBA" id="ARBA00022741"/>
    </source>
</evidence>
<dbReference type="InterPro" id="IPR011063">
    <property type="entry name" value="TilS/TtcA_N"/>
</dbReference>
<evidence type="ECO:0000313" key="8">
    <source>
        <dbReference type="EMBL" id="TWH94421.1"/>
    </source>
</evidence>
<evidence type="ECO:0000256" key="6">
    <source>
        <dbReference type="HAMAP-Rule" id="MF_01161"/>
    </source>
</evidence>
<dbReference type="Proteomes" id="UP000316624">
    <property type="component" value="Unassembled WGS sequence"/>
</dbReference>
<keyword evidence="3 6" id="KW-0547">Nucleotide-binding</keyword>
<dbReference type="HAMAP" id="MF_01161">
    <property type="entry name" value="tRNA_Ile_lys_synt"/>
    <property type="match status" value="1"/>
</dbReference>
<dbReference type="GO" id="GO:0005524">
    <property type="term" value="F:ATP binding"/>
    <property type="evidence" value="ECO:0007669"/>
    <property type="project" value="UniProtKB-UniRule"/>
</dbReference>
<dbReference type="NCBIfam" id="TIGR02432">
    <property type="entry name" value="lysidine_TilS_N"/>
    <property type="match status" value="1"/>
</dbReference>
<dbReference type="PANTHER" id="PTHR43033:SF5">
    <property type="entry name" value="TRNA(ILE)-LYSIDINE SYNTHETASE"/>
    <property type="match status" value="1"/>
</dbReference>
<dbReference type="SUPFAM" id="SSF52402">
    <property type="entry name" value="Adenine nucleotide alpha hydrolases-like"/>
    <property type="match status" value="1"/>
</dbReference>
<comment type="domain">
    <text evidence="6">The N-terminal region contains the highly conserved SGGXDS motif, predicted to be a P-loop motif involved in ATP binding.</text>
</comment>
<dbReference type="CDD" id="cd01992">
    <property type="entry name" value="TilS_N"/>
    <property type="match status" value="1"/>
</dbReference>
<gene>
    <name evidence="6" type="primary">tilS</name>
    <name evidence="8" type="ORF">IQ35_01663</name>
</gene>
<name>A0A562KGA7_SPHWJ</name>
<evidence type="ECO:0000256" key="4">
    <source>
        <dbReference type="ARBA" id="ARBA00022840"/>
    </source>
</evidence>
<accession>A0A562KGA7</accession>
<comment type="caution">
    <text evidence="8">The sequence shown here is derived from an EMBL/GenBank/DDBJ whole genome shotgun (WGS) entry which is preliminary data.</text>
</comment>
<comment type="catalytic activity">
    <reaction evidence="5 6">
        <text>cytidine(34) in tRNA(Ile2) + L-lysine + ATP = lysidine(34) in tRNA(Ile2) + AMP + diphosphate + H(+)</text>
        <dbReference type="Rhea" id="RHEA:43744"/>
        <dbReference type="Rhea" id="RHEA-COMP:10625"/>
        <dbReference type="Rhea" id="RHEA-COMP:10670"/>
        <dbReference type="ChEBI" id="CHEBI:15378"/>
        <dbReference type="ChEBI" id="CHEBI:30616"/>
        <dbReference type="ChEBI" id="CHEBI:32551"/>
        <dbReference type="ChEBI" id="CHEBI:33019"/>
        <dbReference type="ChEBI" id="CHEBI:82748"/>
        <dbReference type="ChEBI" id="CHEBI:83665"/>
        <dbReference type="ChEBI" id="CHEBI:456215"/>
        <dbReference type="EC" id="6.3.4.19"/>
    </reaction>
</comment>
<organism evidence="8 9">
    <name type="scientific">Sphingobium wenxiniae (strain DSM 21828 / CGMCC 1.7748 / JZ-1)</name>
    <dbReference type="NCBI Taxonomy" id="595605"/>
    <lineage>
        <taxon>Bacteria</taxon>
        <taxon>Pseudomonadati</taxon>
        <taxon>Pseudomonadota</taxon>
        <taxon>Alphaproteobacteria</taxon>
        <taxon>Sphingomonadales</taxon>
        <taxon>Sphingomonadaceae</taxon>
        <taxon>Sphingobium</taxon>
    </lineage>
</organism>
<dbReference type="Pfam" id="PF01171">
    <property type="entry name" value="ATP_bind_3"/>
    <property type="match status" value="1"/>
</dbReference>
<comment type="subcellular location">
    <subcellularLocation>
        <location evidence="6">Cytoplasm</location>
    </subcellularLocation>
</comment>
<reference evidence="8 9" key="1">
    <citation type="journal article" date="2015" name="Stand. Genomic Sci.">
        <title>Genomic Encyclopedia of Bacterial and Archaeal Type Strains, Phase III: the genomes of soil and plant-associated and newly described type strains.</title>
        <authorList>
            <person name="Whitman W.B."/>
            <person name="Woyke T."/>
            <person name="Klenk H.P."/>
            <person name="Zhou Y."/>
            <person name="Lilburn T.G."/>
            <person name="Beck B.J."/>
            <person name="De Vos P."/>
            <person name="Vandamme P."/>
            <person name="Eisen J.A."/>
            <person name="Garrity G."/>
            <person name="Hugenholtz P."/>
            <person name="Kyrpides N.C."/>
        </authorList>
    </citation>
    <scope>NUCLEOTIDE SEQUENCE [LARGE SCALE GENOMIC DNA]</scope>
    <source>
        <strain evidence="8 9">CGMCC 1.7748</strain>
    </source>
</reference>
<dbReference type="GO" id="GO:0006400">
    <property type="term" value="P:tRNA modification"/>
    <property type="evidence" value="ECO:0007669"/>
    <property type="project" value="UniProtKB-UniRule"/>
</dbReference>
<dbReference type="EMBL" id="VLKK01000005">
    <property type="protein sequence ID" value="TWH94421.1"/>
    <property type="molecule type" value="Genomic_DNA"/>
</dbReference>
<dbReference type="GO" id="GO:0005737">
    <property type="term" value="C:cytoplasm"/>
    <property type="evidence" value="ECO:0007669"/>
    <property type="project" value="UniProtKB-SubCell"/>
</dbReference>
<evidence type="ECO:0000313" key="9">
    <source>
        <dbReference type="Proteomes" id="UP000316624"/>
    </source>
</evidence>
<comment type="function">
    <text evidence="6">Ligates lysine onto the cytidine present at position 34 of the AUA codon-specific tRNA(Ile) that contains the anticodon CAU, in an ATP-dependent manner. Cytidine is converted to lysidine, thus changing the amino acid specificity of the tRNA from methionine to isoleucine.</text>
</comment>
<dbReference type="InterPro" id="IPR014729">
    <property type="entry name" value="Rossmann-like_a/b/a_fold"/>
</dbReference>
<proteinExistence type="inferred from homology"/>
<dbReference type="RefSeq" id="WP_145072632.1">
    <property type="nucleotide sequence ID" value="NZ_JACIIY010000003.1"/>
</dbReference>
<dbReference type="Gene3D" id="3.40.50.620">
    <property type="entry name" value="HUPs"/>
    <property type="match status" value="1"/>
</dbReference>
<evidence type="ECO:0000259" key="7">
    <source>
        <dbReference type="Pfam" id="PF01171"/>
    </source>
</evidence>
<evidence type="ECO:0000256" key="5">
    <source>
        <dbReference type="ARBA" id="ARBA00048539"/>
    </source>
</evidence>
<dbReference type="InterPro" id="IPR012094">
    <property type="entry name" value="tRNA_Ile_lys_synt"/>
</dbReference>
<keyword evidence="2 6" id="KW-0819">tRNA processing</keyword>
<feature type="domain" description="tRNA(Ile)-lysidine/2-thiocytidine synthase N-terminal" evidence="7">
    <location>
        <begin position="28"/>
        <end position="198"/>
    </location>
</feature>
<dbReference type="InterPro" id="IPR012795">
    <property type="entry name" value="tRNA_Ile_lys_synt_N"/>
</dbReference>
<dbReference type="PANTHER" id="PTHR43033">
    <property type="entry name" value="TRNA(ILE)-LYSIDINE SYNTHASE-RELATED"/>
    <property type="match status" value="1"/>
</dbReference>
<comment type="similarity">
    <text evidence="6">Belongs to the tRNA(Ile)-lysidine synthase family.</text>
</comment>
<dbReference type="AlphaFoldDB" id="A0A562KGA7"/>
<feature type="binding site" evidence="6">
    <location>
        <begin position="33"/>
        <end position="38"/>
    </location>
    <ligand>
        <name>ATP</name>
        <dbReference type="ChEBI" id="CHEBI:30616"/>
    </ligand>
</feature>
<evidence type="ECO:0000256" key="1">
    <source>
        <dbReference type="ARBA" id="ARBA00022598"/>
    </source>
</evidence>
<protein>
    <recommendedName>
        <fullName evidence="6">tRNA(Ile)-lysidine synthase</fullName>
        <ecNumber evidence="6">6.3.4.19</ecNumber>
    </recommendedName>
    <alternativeName>
        <fullName evidence="6">tRNA(Ile)-2-lysyl-cytidine synthase</fullName>
    </alternativeName>
    <alternativeName>
        <fullName evidence="6">tRNA(Ile)-lysidine synthetase</fullName>
    </alternativeName>
</protein>
<dbReference type="GO" id="GO:0032267">
    <property type="term" value="F:tRNA(Ile)-lysidine synthase activity"/>
    <property type="evidence" value="ECO:0007669"/>
    <property type="project" value="UniProtKB-EC"/>
</dbReference>
<dbReference type="EC" id="6.3.4.19" evidence="6"/>
<sequence>MKETAALEAHLRDAVEGLAGDGAGQARFGIAVSGGPDSMALLFLAVRAFPGRVEAATVDHGLRPESAAEARMVAAWCAAHGIAHAVLHPAAPRTGNLHDWARAKRYARLEAWREERGLDWIFTAHHADDQLETMLMRLNRGAGVSGLAGIRPRAGHVLRPLLAVRKARLQALADIEALPHVQDPSNADPRFDRSVLRSALADADWLDPQAAVRSASALAEVEQALQWTVDRLAARHLRREGEGWRLDRTDFPRELQRRLLLTMWALATGSARPPRGDSVDRAIAMAAMGKKASLGGWLLVGGSGWSLLPAPPRR</sequence>
<evidence type="ECO:0000256" key="2">
    <source>
        <dbReference type="ARBA" id="ARBA00022694"/>
    </source>
</evidence>
<keyword evidence="4 6" id="KW-0067">ATP-binding</keyword>
<keyword evidence="9" id="KW-1185">Reference proteome</keyword>